<dbReference type="AlphaFoldDB" id="A0A8S4QN22"/>
<comment type="caution">
    <text evidence="2">The sequence shown here is derived from an EMBL/GenBank/DDBJ whole genome shotgun (WGS) entry which is preliminary data.</text>
</comment>
<protein>
    <submittedName>
        <fullName evidence="2">Jg10274 protein</fullName>
    </submittedName>
</protein>
<organism evidence="2 3">
    <name type="scientific">Pararge aegeria aegeria</name>
    <dbReference type="NCBI Taxonomy" id="348720"/>
    <lineage>
        <taxon>Eukaryota</taxon>
        <taxon>Metazoa</taxon>
        <taxon>Ecdysozoa</taxon>
        <taxon>Arthropoda</taxon>
        <taxon>Hexapoda</taxon>
        <taxon>Insecta</taxon>
        <taxon>Pterygota</taxon>
        <taxon>Neoptera</taxon>
        <taxon>Endopterygota</taxon>
        <taxon>Lepidoptera</taxon>
        <taxon>Glossata</taxon>
        <taxon>Ditrysia</taxon>
        <taxon>Papilionoidea</taxon>
        <taxon>Nymphalidae</taxon>
        <taxon>Satyrinae</taxon>
        <taxon>Satyrini</taxon>
        <taxon>Parargina</taxon>
        <taxon>Pararge</taxon>
    </lineage>
</organism>
<name>A0A8S4QN22_9NEOP</name>
<evidence type="ECO:0000313" key="2">
    <source>
        <dbReference type="EMBL" id="CAH2213885.1"/>
    </source>
</evidence>
<reference evidence="2" key="1">
    <citation type="submission" date="2022-03" db="EMBL/GenBank/DDBJ databases">
        <authorList>
            <person name="Lindestad O."/>
        </authorList>
    </citation>
    <scope>NUCLEOTIDE SEQUENCE</scope>
</reference>
<keyword evidence="3" id="KW-1185">Reference proteome</keyword>
<feature type="non-terminal residue" evidence="2">
    <location>
        <position position="1"/>
    </location>
</feature>
<feature type="compositionally biased region" description="Basic and acidic residues" evidence="1">
    <location>
        <begin position="31"/>
        <end position="42"/>
    </location>
</feature>
<dbReference type="Proteomes" id="UP000838756">
    <property type="component" value="Unassembled WGS sequence"/>
</dbReference>
<accession>A0A8S4QN22</accession>
<feature type="region of interest" description="Disordered" evidence="1">
    <location>
        <begin position="1"/>
        <end position="87"/>
    </location>
</feature>
<evidence type="ECO:0000256" key="1">
    <source>
        <dbReference type="SAM" id="MobiDB-lite"/>
    </source>
</evidence>
<gene>
    <name evidence="2" type="primary">jg10274</name>
    <name evidence="2" type="ORF">PAEG_LOCUS3551</name>
</gene>
<sequence>MMLTKSPSPPPPLQRQARSDITAPTRPHASKAREAAPGKTIEKPQFGWNERMSTWKKIPVKGLELPENTQSGSKKKINHGQKNPIKG</sequence>
<evidence type="ECO:0000313" key="3">
    <source>
        <dbReference type="Proteomes" id="UP000838756"/>
    </source>
</evidence>
<proteinExistence type="predicted"/>
<dbReference type="EMBL" id="CAKXAJ010011454">
    <property type="protein sequence ID" value="CAH2213885.1"/>
    <property type="molecule type" value="Genomic_DNA"/>
</dbReference>